<evidence type="ECO:0000313" key="8">
    <source>
        <dbReference type="EMBL" id="SDS29452.1"/>
    </source>
</evidence>
<dbReference type="STRING" id="117157.SAMN04489717_2233"/>
<dbReference type="OrthoDB" id="9777306at2"/>
<evidence type="ECO:0000256" key="5">
    <source>
        <dbReference type="ARBA" id="ARBA00022801"/>
    </source>
</evidence>
<keyword evidence="6" id="KW-0106">Calcium</keyword>
<evidence type="ECO:0000256" key="4">
    <source>
        <dbReference type="ARBA" id="ARBA00022729"/>
    </source>
</evidence>
<comment type="similarity">
    <text evidence="2">Belongs to the sulfatase family.</text>
</comment>
<keyword evidence="3" id="KW-0479">Metal-binding</keyword>
<dbReference type="SUPFAM" id="SSF53649">
    <property type="entry name" value="Alkaline phosphatase-like"/>
    <property type="match status" value="1"/>
</dbReference>
<dbReference type="PANTHER" id="PTHR42693">
    <property type="entry name" value="ARYLSULFATASE FAMILY MEMBER"/>
    <property type="match status" value="1"/>
</dbReference>
<evidence type="ECO:0000256" key="2">
    <source>
        <dbReference type="ARBA" id="ARBA00008779"/>
    </source>
</evidence>
<keyword evidence="5" id="KW-0378">Hydrolase</keyword>
<dbReference type="InterPro" id="IPR000917">
    <property type="entry name" value="Sulfatase_N"/>
</dbReference>
<comment type="cofactor">
    <cofactor evidence="1">
        <name>Ca(2+)</name>
        <dbReference type="ChEBI" id="CHEBI:29108"/>
    </cofactor>
</comment>
<dbReference type="PANTHER" id="PTHR42693:SF42">
    <property type="entry name" value="ARYLSULFATASE G"/>
    <property type="match status" value="1"/>
</dbReference>
<dbReference type="AlphaFoldDB" id="A0A1H1R1A1"/>
<dbReference type="InterPro" id="IPR050738">
    <property type="entry name" value="Sulfatase"/>
</dbReference>
<accession>A0A1H1R1A1</accession>
<dbReference type="Gene3D" id="3.30.1120.10">
    <property type="match status" value="1"/>
</dbReference>
<protein>
    <submittedName>
        <fullName evidence="8">Arylsulfatase A</fullName>
    </submittedName>
</protein>
<name>A0A1H1R1A1_9ACTN</name>
<gene>
    <name evidence="8" type="ORF">SAMN04489717_2233</name>
</gene>
<evidence type="ECO:0000259" key="7">
    <source>
        <dbReference type="Pfam" id="PF00884"/>
    </source>
</evidence>
<dbReference type="Gene3D" id="3.40.720.10">
    <property type="entry name" value="Alkaline Phosphatase, subunit A"/>
    <property type="match status" value="1"/>
</dbReference>
<keyword evidence="4" id="KW-0732">Signal</keyword>
<reference evidence="8 9" key="1">
    <citation type="submission" date="2016-10" db="EMBL/GenBank/DDBJ databases">
        <authorList>
            <person name="de Groot N.N."/>
        </authorList>
    </citation>
    <scope>NUCLEOTIDE SEQUENCE [LARGE SCALE GENOMIC DNA]</scope>
    <source>
        <strain evidence="8 9">DSM 22024</strain>
    </source>
</reference>
<keyword evidence="9" id="KW-1185">Reference proteome</keyword>
<evidence type="ECO:0000256" key="1">
    <source>
        <dbReference type="ARBA" id="ARBA00001913"/>
    </source>
</evidence>
<dbReference type="GO" id="GO:0046872">
    <property type="term" value="F:metal ion binding"/>
    <property type="evidence" value="ECO:0007669"/>
    <property type="project" value="UniProtKB-KW"/>
</dbReference>
<evidence type="ECO:0000313" key="9">
    <source>
        <dbReference type="Proteomes" id="UP000198983"/>
    </source>
</evidence>
<evidence type="ECO:0000256" key="6">
    <source>
        <dbReference type="ARBA" id="ARBA00022837"/>
    </source>
</evidence>
<feature type="domain" description="Sulfatase N-terminal" evidence="7">
    <location>
        <begin position="8"/>
        <end position="351"/>
    </location>
</feature>
<dbReference type="Proteomes" id="UP000198983">
    <property type="component" value="Chromosome I"/>
</dbReference>
<dbReference type="RefSeq" id="WP_092652966.1">
    <property type="nucleotide sequence ID" value="NZ_LT629732.1"/>
</dbReference>
<dbReference type="PROSITE" id="PS00149">
    <property type="entry name" value="SULFATASE_2"/>
    <property type="match status" value="1"/>
</dbReference>
<dbReference type="EMBL" id="LT629732">
    <property type="protein sequence ID" value="SDS29452.1"/>
    <property type="molecule type" value="Genomic_DNA"/>
</dbReference>
<dbReference type="Pfam" id="PF00884">
    <property type="entry name" value="Sulfatase"/>
    <property type="match status" value="1"/>
</dbReference>
<organism evidence="8 9">
    <name type="scientific">Actinopolymorpha singaporensis</name>
    <dbReference type="NCBI Taxonomy" id="117157"/>
    <lineage>
        <taxon>Bacteria</taxon>
        <taxon>Bacillati</taxon>
        <taxon>Actinomycetota</taxon>
        <taxon>Actinomycetes</taxon>
        <taxon>Propionibacteriales</taxon>
        <taxon>Actinopolymorphaceae</taxon>
        <taxon>Actinopolymorpha</taxon>
    </lineage>
</organism>
<dbReference type="InterPro" id="IPR024607">
    <property type="entry name" value="Sulfatase_CS"/>
</dbReference>
<dbReference type="InterPro" id="IPR017850">
    <property type="entry name" value="Alkaline_phosphatase_core_sf"/>
</dbReference>
<evidence type="ECO:0000256" key="3">
    <source>
        <dbReference type="ARBA" id="ARBA00022723"/>
    </source>
</evidence>
<dbReference type="GO" id="GO:0004065">
    <property type="term" value="F:arylsulfatase activity"/>
    <property type="evidence" value="ECO:0007669"/>
    <property type="project" value="TreeGrafter"/>
</dbReference>
<proteinExistence type="inferred from homology"/>
<sequence length="468" mass="51498">MNQASLRPNIVFVLIDDLGWADLGCYGSTFYETPHLDRLAAAGARFTDAYAAAPVCSPTRASIMSGKYPARVGVTQWIGGHAVGRLRDVPYFRELPMEEYSLARALRDGGYQTWHVGKWHLGERRTWPDRHGFDVNVGGCGLGHPPSYVSPYGIPTLPDGPPGEYLTDRLTDEAIKLVENAGEQPFFLNLWHYAVHTPIQAPEDLVGRYEQKAKTLGLDEIDAIKPGEPMPTWHQRHQHVQRRVVQSDPGYAAMVENLDANIGRLLDALDRTGKADNTLVVFTSDNGGLATSEGSPTCNAPLAEGKGWMYDGGLRVPLIVRWPGTVEPNNVLPDLVTSPDFYPTFLDAAGIPRPAQMHELDGQSILAALTEGHAEDRPIFWHYPHYGNQGGTPGAAIREGDWKLVRFFEDNHIELYNLVDDIAETHDLADTKPGVAARLNAKLGHWLEDVQARIPAPNPVSAYADLPG</sequence>
<dbReference type="CDD" id="cd16144">
    <property type="entry name" value="ARS_like"/>
    <property type="match status" value="1"/>
</dbReference>